<feature type="region of interest" description="Disordered" evidence="1">
    <location>
        <begin position="23"/>
        <end position="49"/>
    </location>
</feature>
<sequence length="105" mass="11988">MTSTDAAIAVRALEADHAKRLLRSYHGEDKGDEGDGDEEDDEEERGVMTPEQVRKWGLKAKKWVNIDKETPAPMVEKLTGLSGAMSFKNQEKYALFMDYWKRKNP</sequence>
<gene>
    <name evidence="2" type="ORF">Plil01_000769100</name>
</gene>
<dbReference type="Proteomes" id="UP001165083">
    <property type="component" value="Unassembled WGS sequence"/>
</dbReference>
<protein>
    <submittedName>
        <fullName evidence="2">Unnamed protein product</fullName>
    </submittedName>
</protein>
<organism evidence="2 3">
    <name type="scientific">Phytophthora lilii</name>
    <dbReference type="NCBI Taxonomy" id="2077276"/>
    <lineage>
        <taxon>Eukaryota</taxon>
        <taxon>Sar</taxon>
        <taxon>Stramenopiles</taxon>
        <taxon>Oomycota</taxon>
        <taxon>Peronosporomycetes</taxon>
        <taxon>Peronosporales</taxon>
        <taxon>Peronosporaceae</taxon>
        <taxon>Phytophthora</taxon>
    </lineage>
</organism>
<evidence type="ECO:0000256" key="1">
    <source>
        <dbReference type="SAM" id="MobiDB-lite"/>
    </source>
</evidence>
<accession>A0A9W6TTW7</accession>
<comment type="caution">
    <text evidence="2">The sequence shown here is derived from an EMBL/GenBank/DDBJ whole genome shotgun (WGS) entry which is preliminary data.</text>
</comment>
<dbReference type="EMBL" id="BSXW01000359">
    <property type="protein sequence ID" value="GMF19952.1"/>
    <property type="molecule type" value="Genomic_DNA"/>
</dbReference>
<keyword evidence="3" id="KW-1185">Reference proteome</keyword>
<feature type="compositionally biased region" description="Acidic residues" evidence="1">
    <location>
        <begin position="30"/>
        <end position="44"/>
    </location>
</feature>
<dbReference type="AlphaFoldDB" id="A0A9W6TTW7"/>
<evidence type="ECO:0000313" key="2">
    <source>
        <dbReference type="EMBL" id="GMF19952.1"/>
    </source>
</evidence>
<name>A0A9W6TTW7_9STRA</name>
<proteinExistence type="predicted"/>
<dbReference type="OrthoDB" id="129400at2759"/>
<reference evidence="2" key="1">
    <citation type="submission" date="2023-04" db="EMBL/GenBank/DDBJ databases">
        <title>Phytophthora lilii NBRC 32176.</title>
        <authorList>
            <person name="Ichikawa N."/>
            <person name="Sato H."/>
            <person name="Tonouchi N."/>
        </authorList>
    </citation>
    <scope>NUCLEOTIDE SEQUENCE</scope>
    <source>
        <strain evidence="2">NBRC 32176</strain>
    </source>
</reference>
<evidence type="ECO:0000313" key="3">
    <source>
        <dbReference type="Proteomes" id="UP001165083"/>
    </source>
</evidence>